<dbReference type="GO" id="GO:0004252">
    <property type="term" value="F:serine-type endopeptidase activity"/>
    <property type="evidence" value="ECO:0007669"/>
    <property type="project" value="UniProtKB-UniRule"/>
</dbReference>
<dbReference type="InterPro" id="IPR050131">
    <property type="entry name" value="Peptidase_S8_subtilisin-like"/>
</dbReference>
<evidence type="ECO:0000256" key="3">
    <source>
        <dbReference type="ARBA" id="ARBA00022723"/>
    </source>
</evidence>
<feature type="domain" description="Inhibitor I9" evidence="10">
    <location>
        <begin position="45"/>
        <end position="94"/>
    </location>
</feature>
<keyword evidence="8" id="KW-0732">Signal</keyword>
<dbReference type="InterPro" id="IPR023827">
    <property type="entry name" value="Peptidase_S8_Asp-AS"/>
</dbReference>
<dbReference type="PANTHER" id="PTHR43806">
    <property type="entry name" value="PEPTIDASE S8"/>
    <property type="match status" value="1"/>
</dbReference>
<dbReference type="InterPro" id="IPR037045">
    <property type="entry name" value="S8pro/Inhibitor_I9_sf"/>
</dbReference>
<dbReference type="Proteomes" id="UP000294813">
    <property type="component" value="Unassembled WGS sequence"/>
</dbReference>
<dbReference type="InterPro" id="IPR008964">
    <property type="entry name" value="Invasin/intimin_cell_adhesion"/>
</dbReference>
<feature type="active site" description="Charge relay system" evidence="6">
    <location>
        <position position="156"/>
    </location>
</feature>
<dbReference type="InterPro" id="IPR010259">
    <property type="entry name" value="S8pro/Inhibitor_I9"/>
</dbReference>
<dbReference type="SUPFAM" id="SSF52743">
    <property type="entry name" value="Subtilisin-like"/>
    <property type="match status" value="1"/>
</dbReference>
<keyword evidence="4 6" id="KW-0378">Hydrolase</keyword>
<evidence type="ECO:0000256" key="5">
    <source>
        <dbReference type="ARBA" id="ARBA00022825"/>
    </source>
</evidence>
<dbReference type="Pfam" id="PF05922">
    <property type="entry name" value="Inhibitor_I9"/>
    <property type="match status" value="1"/>
</dbReference>
<feature type="active site" description="Charge relay system" evidence="6">
    <location>
        <position position="128"/>
    </location>
</feature>
<dbReference type="Gene3D" id="3.40.50.200">
    <property type="entry name" value="Peptidase S8/S53 domain"/>
    <property type="match status" value="1"/>
</dbReference>
<dbReference type="InterPro" id="IPR034202">
    <property type="entry name" value="Subtilisin_Carlsberg-like"/>
</dbReference>
<organism evidence="11 12">
    <name type="scientific">Heliophilum fasciatum</name>
    <dbReference type="NCBI Taxonomy" id="35700"/>
    <lineage>
        <taxon>Bacteria</taxon>
        <taxon>Bacillati</taxon>
        <taxon>Bacillota</taxon>
        <taxon>Clostridia</taxon>
        <taxon>Eubacteriales</taxon>
        <taxon>Heliobacteriaceae</taxon>
        <taxon>Heliophilum</taxon>
    </lineage>
</organism>
<feature type="domain" description="Peptidase S8/S53" evidence="9">
    <location>
        <begin position="119"/>
        <end position="362"/>
    </location>
</feature>
<dbReference type="GO" id="GO:0046872">
    <property type="term" value="F:metal ion binding"/>
    <property type="evidence" value="ECO:0007669"/>
    <property type="project" value="UniProtKB-KW"/>
</dbReference>
<dbReference type="InterPro" id="IPR000209">
    <property type="entry name" value="Peptidase_S8/S53_dom"/>
</dbReference>
<dbReference type="PANTHER" id="PTHR43806:SF11">
    <property type="entry name" value="CEREVISIN-RELATED"/>
    <property type="match status" value="1"/>
</dbReference>
<evidence type="ECO:0000256" key="6">
    <source>
        <dbReference type="PROSITE-ProRule" id="PRU01240"/>
    </source>
</evidence>
<evidence type="ECO:0000256" key="2">
    <source>
        <dbReference type="ARBA" id="ARBA00022670"/>
    </source>
</evidence>
<dbReference type="Gene3D" id="2.60.40.1930">
    <property type="match status" value="1"/>
</dbReference>
<keyword evidence="5 6" id="KW-0720">Serine protease</keyword>
<protein>
    <submittedName>
        <fullName evidence="11">Minor extracellular protease Epr</fullName>
    </submittedName>
</protein>
<dbReference type="PROSITE" id="PS00136">
    <property type="entry name" value="SUBTILASE_ASP"/>
    <property type="match status" value="1"/>
</dbReference>
<dbReference type="InterPro" id="IPR022398">
    <property type="entry name" value="Peptidase_S8_His-AS"/>
</dbReference>
<evidence type="ECO:0000259" key="10">
    <source>
        <dbReference type="Pfam" id="PF05922"/>
    </source>
</evidence>
<dbReference type="AlphaFoldDB" id="A0A4R2RM17"/>
<name>A0A4R2RM17_9FIRM</name>
<dbReference type="PRINTS" id="PR00723">
    <property type="entry name" value="SUBTILISIN"/>
</dbReference>
<keyword evidence="2 6" id="KW-0645">Protease</keyword>
<evidence type="ECO:0000256" key="4">
    <source>
        <dbReference type="ARBA" id="ARBA00022801"/>
    </source>
</evidence>
<dbReference type="PROSITE" id="PS00137">
    <property type="entry name" value="SUBTILASE_HIS"/>
    <property type="match status" value="1"/>
</dbReference>
<accession>A0A4R2RM17</accession>
<sequence>MLMKKLFCLMLVLVMMMAQTTVGFAAVQTPTGATERVIVKYKASKAKSKIVNLKAKVRHEYKHVNAMALSLTRQQINKLEEDPDIKVEPDVVVRATAQTADWGIAQTTAPTAWSSGYTGKGVKVAVIDTGVATHSDIPVAGGASFGYNSYIDDNGHGTHVAGIIGARNNTLGTVGIAPDAQIYAVKVLDASGSGYLSDVIAGVDWAITNQMHIINMSLGMSTSSSLLESAVNKAYSQGILVVAAAGNSGTSTGTSDSVEYPAKYDSVIAVAATDSANQRGYFSSTGPDVEVAAPGVNIYSTYLNNTYATMSGTSMAAPYVAGDLALLKEANAGASAAQLRQMLQQRVLDLGTAGKDTWFGYGLIQAPVSTVTPPEPPAEQQATVTTVSTDKAIYRVGNIVTIKTKVTNASGTALSGATVVLTVTNPKGVIQKFTGTTNSLGVFTVNPKYSVKGTYKVNAAGSYTGYTSSNQTKTFIMK</sequence>
<comment type="caution">
    <text evidence="11">The sequence shown here is derived from an EMBL/GenBank/DDBJ whole genome shotgun (WGS) entry which is preliminary data.</text>
</comment>
<evidence type="ECO:0000256" key="7">
    <source>
        <dbReference type="RuleBase" id="RU003355"/>
    </source>
</evidence>
<evidence type="ECO:0000259" key="9">
    <source>
        <dbReference type="Pfam" id="PF00082"/>
    </source>
</evidence>
<dbReference type="InterPro" id="IPR015500">
    <property type="entry name" value="Peptidase_S8_subtilisin-rel"/>
</dbReference>
<feature type="signal peptide" evidence="8">
    <location>
        <begin position="1"/>
        <end position="25"/>
    </location>
</feature>
<proteinExistence type="inferred from homology"/>
<keyword evidence="12" id="KW-1185">Reference proteome</keyword>
<dbReference type="EMBL" id="SLXT01000013">
    <property type="protein sequence ID" value="TCP63958.1"/>
    <property type="molecule type" value="Genomic_DNA"/>
</dbReference>
<evidence type="ECO:0000256" key="1">
    <source>
        <dbReference type="ARBA" id="ARBA00011073"/>
    </source>
</evidence>
<dbReference type="InterPro" id="IPR023828">
    <property type="entry name" value="Peptidase_S8_Ser-AS"/>
</dbReference>
<keyword evidence="3" id="KW-0479">Metal-binding</keyword>
<dbReference type="SUPFAM" id="SSF49373">
    <property type="entry name" value="Invasin/intimin cell-adhesion fragments"/>
    <property type="match status" value="1"/>
</dbReference>
<dbReference type="SUPFAM" id="SSF54897">
    <property type="entry name" value="Protease propeptides/inhibitors"/>
    <property type="match status" value="1"/>
</dbReference>
<evidence type="ECO:0000313" key="12">
    <source>
        <dbReference type="Proteomes" id="UP000294813"/>
    </source>
</evidence>
<dbReference type="Pfam" id="PF00082">
    <property type="entry name" value="Peptidase_S8"/>
    <property type="match status" value="1"/>
</dbReference>
<feature type="chain" id="PRO_5020779797" evidence="8">
    <location>
        <begin position="26"/>
        <end position="478"/>
    </location>
</feature>
<dbReference type="InterPro" id="IPR036852">
    <property type="entry name" value="Peptidase_S8/S53_dom_sf"/>
</dbReference>
<comment type="similarity">
    <text evidence="1 6 7">Belongs to the peptidase S8 family.</text>
</comment>
<gene>
    <name evidence="11" type="ORF">EDD73_1138</name>
</gene>
<evidence type="ECO:0000256" key="8">
    <source>
        <dbReference type="SAM" id="SignalP"/>
    </source>
</evidence>
<dbReference type="Gene3D" id="3.30.70.80">
    <property type="entry name" value="Peptidase S8 propeptide/proteinase inhibitor I9"/>
    <property type="match status" value="1"/>
</dbReference>
<feature type="active site" description="Charge relay system" evidence="6">
    <location>
        <position position="314"/>
    </location>
</feature>
<dbReference type="CDD" id="cd07477">
    <property type="entry name" value="Peptidases_S8_Subtilisin_subset"/>
    <property type="match status" value="1"/>
</dbReference>
<dbReference type="PROSITE" id="PS00138">
    <property type="entry name" value="SUBTILASE_SER"/>
    <property type="match status" value="1"/>
</dbReference>
<reference evidence="11 12" key="1">
    <citation type="submission" date="2019-03" db="EMBL/GenBank/DDBJ databases">
        <title>Genomic Encyclopedia of Type Strains, Phase IV (KMG-IV): sequencing the most valuable type-strain genomes for metagenomic binning, comparative biology and taxonomic classification.</title>
        <authorList>
            <person name="Goeker M."/>
        </authorList>
    </citation>
    <scope>NUCLEOTIDE SEQUENCE [LARGE SCALE GENOMIC DNA]</scope>
    <source>
        <strain evidence="11 12">DSM 11170</strain>
    </source>
</reference>
<dbReference type="PROSITE" id="PS51892">
    <property type="entry name" value="SUBTILASE"/>
    <property type="match status" value="1"/>
</dbReference>
<dbReference type="GO" id="GO:0006508">
    <property type="term" value="P:proteolysis"/>
    <property type="evidence" value="ECO:0007669"/>
    <property type="project" value="UniProtKB-KW"/>
</dbReference>
<evidence type="ECO:0000313" key="11">
    <source>
        <dbReference type="EMBL" id="TCP63958.1"/>
    </source>
</evidence>